<comment type="caution">
    <text evidence="2">The sequence shown here is derived from an EMBL/GenBank/DDBJ whole genome shotgun (WGS) entry which is preliminary data.</text>
</comment>
<dbReference type="Proteomes" id="UP001331761">
    <property type="component" value="Unassembled WGS sequence"/>
</dbReference>
<feature type="chain" id="PRO_5042812956" description="Secreted protein" evidence="1">
    <location>
        <begin position="31"/>
        <end position="88"/>
    </location>
</feature>
<evidence type="ECO:0000313" key="3">
    <source>
        <dbReference type="Proteomes" id="UP001331761"/>
    </source>
</evidence>
<accession>A0AAN8IQI9</accession>
<keyword evidence="3" id="KW-1185">Reference proteome</keyword>
<reference evidence="2 3" key="1">
    <citation type="submission" date="2019-10" db="EMBL/GenBank/DDBJ databases">
        <title>Assembly and Annotation for the nematode Trichostrongylus colubriformis.</title>
        <authorList>
            <person name="Martin J."/>
        </authorList>
    </citation>
    <scope>NUCLEOTIDE SEQUENCE [LARGE SCALE GENOMIC DNA]</scope>
    <source>
        <strain evidence="2">G859</strain>
        <tissue evidence="2">Whole worm</tissue>
    </source>
</reference>
<protein>
    <recommendedName>
        <fullName evidence="4">Secreted protein</fullName>
    </recommendedName>
</protein>
<keyword evidence="1" id="KW-0732">Signal</keyword>
<name>A0AAN8IQI9_TRICO</name>
<dbReference type="AlphaFoldDB" id="A0AAN8IQI9"/>
<organism evidence="2 3">
    <name type="scientific">Trichostrongylus colubriformis</name>
    <name type="common">Black scour worm</name>
    <dbReference type="NCBI Taxonomy" id="6319"/>
    <lineage>
        <taxon>Eukaryota</taxon>
        <taxon>Metazoa</taxon>
        <taxon>Ecdysozoa</taxon>
        <taxon>Nematoda</taxon>
        <taxon>Chromadorea</taxon>
        <taxon>Rhabditida</taxon>
        <taxon>Rhabditina</taxon>
        <taxon>Rhabditomorpha</taxon>
        <taxon>Strongyloidea</taxon>
        <taxon>Trichostrongylidae</taxon>
        <taxon>Trichostrongylus</taxon>
    </lineage>
</organism>
<evidence type="ECO:0008006" key="4">
    <source>
        <dbReference type="Google" id="ProtNLM"/>
    </source>
</evidence>
<dbReference type="EMBL" id="WIXE01005397">
    <property type="protein sequence ID" value="KAK5982216.1"/>
    <property type="molecule type" value="Genomic_DNA"/>
</dbReference>
<feature type="non-terminal residue" evidence="2">
    <location>
        <position position="88"/>
    </location>
</feature>
<sequence length="88" mass="9742">MVTQSIVFIFQMASLRLIVYLISLISSATAIQCYAQALTDNSKPTKTLFCLTTNYCTKSVARSNDLLVRTYGCSGNLCLVRLNLPENL</sequence>
<evidence type="ECO:0000313" key="2">
    <source>
        <dbReference type="EMBL" id="KAK5982216.1"/>
    </source>
</evidence>
<proteinExistence type="predicted"/>
<feature type="signal peptide" evidence="1">
    <location>
        <begin position="1"/>
        <end position="30"/>
    </location>
</feature>
<evidence type="ECO:0000256" key="1">
    <source>
        <dbReference type="SAM" id="SignalP"/>
    </source>
</evidence>
<gene>
    <name evidence="2" type="ORF">GCK32_009145</name>
</gene>